<dbReference type="AlphaFoldDB" id="A0A672TGC1"/>
<accession>A0A672TGC1</accession>
<dbReference type="InParanoid" id="A0A672TGC1"/>
<proteinExistence type="predicted"/>
<keyword evidence="3" id="KW-1185">Reference proteome</keyword>
<protein>
    <submittedName>
        <fullName evidence="2">Uncharacterized protein</fullName>
    </submittedName>
</protein>
<evidence type="ECO:0000313" key="2">
    <source>
        <dbReference type="Ensembl" id="ENSSHBP00005000574.1"/>
    </source>
</evidence>
<dbReference type="OMA" id="QIDENSH"/>
<evidence type="ECO:0000313" key="3">
    <source>
        <dbReference type="Proteomes" id="UP000472266"/>
    </source>
</evidence>
<dbReference type="InterPro" id="IPR038826">
    <property type="entry name" value="CCDC178"/>
</dbReference>
<feature type="coiled-coil region" evidence="1">
    <location>
        <begin position="11"/>
        <end position="123"/>
    </location>
</feature>
<feature type="coiled-coil region" evidence="1">
    <location>
        <begin position="164"/>
        <end position="338"/>
    </location>
</feature>
<reference evidence="2 3" key="1">
    <citation type="submission" date="2019-11" db="EMBL/GenBank/DDBJ databases">
        <title>Strigops habroptila (kakapo) genome, bStrHab1, primary haplotype, v2.</title>
        <authorList>
            <person name="Jarvis E.D."/>
            <person name="Howard J."/>
            <person name="Rhie A."/>
            <person name="Phillippy A."/>
            <person name="Korlach J."/>
            <person name="Digby A."/>
            <person name="Iorns D."/>
            <person name="Eason D."/>
            <person name="Robertson B."/>
            <person name="Raemaekers T."/>
            <person name="Howe K."/>
            <person name="Lewin H."/>
            <person name="Damas J."/>
            <person name="Hastie A."/>
            <person name="Tracey A."/>
            <person name="Chow W."/>
            <person name="Fedrigo O."/>
        </authorList>
    </citation>
    <scope>NUCLEOTIDE SEQUENCE [LARGE SCALE GENOMIC DNA]</scope>
</reference>
<name>A0A672TGC1_STRHB</name>
<dbReference type="PANTHER" id="PTHR35088">
    <property type="entry name" value="COILED-COIL DOMAIN-CONTAINING PROTEIN 178"/>
    <property type="match status" value="1"/>
</dbReference>
<reference evidence="2" key="2">
    <citation type="submission" date="2025-08" db="UniProtKB">
        <authorList>
            <consortium name="Ensembl"/>
        </authorList>
    </citation>
    <scope>IDENTIFICATION</scope>
</reference>
<evidence type="ECO:0000256" key="1">
    <source>
        <dbReference type="SAM" id="Coils"/>
    </source>
</evidence>
<dbReference type="Proteomes" id="UP000472266">
    <property type="component" value="Chromosome 1"/>
</dbReference>
<organism evidence="2 3">
    <name type="scientific">Strigops habroptila</name>
    <name type="common">Kakapo</name>
    <dbReference type="NCBI Taxonomy" id="2489341"/>
    <lineage>
        <taxon>Eukaryota</taxon>
        <taxon>Metazoa</taxon>
        <taxon>Chordata</taxon>
        <taxon>Craniata</taxon>
        <taxon>Vertebrata</taxon>
        <taxon>Euteleostomi</taxon>
        <taxon>Archelosauria</taxon>
        <taxon>Archosauria</taxon>
        <taxon>Dinosauria</taxon>
        <taxon>Saurischia</taxon>
        <taxon>Theropoda</taxon>
        <taxon>Coelurosauria</taxon>
        <taxon>Aves</taxon>
        <taxon>Neognathae</taxon>
        <taxon>Neoaves</taxon>
        <taxon>Telluraves</taxon>
        <taxon>Australaves</taxon>
        <taxon>Psittaciformes</taxon>
        <taxon>Psittacidae</taxon>
        <taxon>Strigops</taxon>
    </lineage>
</organism>
<keyword evidence="1" id="KW-0175">Coiled coil</keyword>
<sequence length="492" mass="56925">MASQGDESVKISDASSEVVKAVEELKSTEERDLLDIKQNVLNINEALDSLKCENEELEQENKELSQIIGNSSTRKQAYESEIETICKSISKTEQRLERLNEDVSNAELSYSEIKKKYEELKKNKITEEISFKNSELDLKKEIQAQKGVWKVIQDRIKSIYGELEEEQKEKLKKTKEDMKKIEEIDRQVAAIEEKYKRKKDISKDKHEKLSCLNQRIQELGKKQEQTEQQLEEKRTIMQQQLNDTQEKISFVSSQIDENSHTVENLKTELKEIHELCDTKQAEMEKTEQSSADLRRMSSGVVIMEQNVQMVFNHLKDELAEYEKRLNQEEKTYGELLQIRKKKLRASEAALEKIMKENLLLAQEYQIIQNYYLKSKEDLTEIYANRIRVETAMKDHQQLWALQKRLRGALAAQRRQHGLSNQAGLARIQAASQENAQKILAVQGELSKAIQHTTSFLHSLTDGSPATENNANNQCIPDAEIKDKKSHTVQITV</sequence>
<dbReference type="Ensembl" id="ENSSHBT00005000724.1">
    <property type="protein sequence ID" value="ENSSHBP00005000574.1"/>
    <property type="gene ID" value="ENSSHBG00005000574.1"/>
</dbReference>
<reference evidence="2" key="3">
    <citation type="submission" date="2025-09" db="UniProtKB">
        <authorList>
            <consortium name="Ensembl"/>
        </authorList>
    </citation>
    <scope>IDENTIFICATION</scope>
</reference>
<dbReference type="GeneTree" id="ENSGT00940000168786"/>
<dbReference type="PANTHER" id="PTHR35088:SF1">
    <property type="entry name" value="COILED-COIL DOMAIN-CONTAINING PROTEIN 178"/>
    <property type="match status" value="1"/>
</dbReference>